<dbReference type="Pfam" id="PF04775">
    <property type="entry name" value="Bile_Hydr_Trans"/>
    <property type="match status" value="1"/>
</dbReference>
<sequence>MIEEKKSMPSCQLAVMPQRALVDEPLSMRLAGLQPRQTVTVRTRTQDGSLKTWEAFATFIADEQGTVDVSTQKPVAGTYDTIDPLGLLWSMSCTDAKRPIFFTKTKPTSLLITLTAEVEGTIVASTQIERLFAAPGMRIVPIQERGLIGTLFLPAASGPHSAVIILNGSDGGMREHAAALLASHGYAALALAYFGAEELPAGLLNIPLEYFEKALVWLQAQDDVDEENIAVIGLSRGGELALLLGSTFPAIKAVVAGAPSGIIQSGIKNNTDFSDPAWTRQGQALPYVSYKNTFLSTLDFMWHWLRHKPFTMVTNFRKALTSKKAMVEAATIAVERIQGPILLISGGDDQLWPSTQFSQLIMERLAKYNHPYEYEHLHYEKAGHFVCFPYALPSLPPMIMLSPLAGMYLGFGGTPEANASAAIDSWPKMLTFLASALKQSS</sequence>
<feature type="active site" description="Charge relay system" evidence="2">
    <location>
        <position position="349"/>
    </location>
</feature>
<dbReference type="SUPFAM" id="SSF53474">
    <property type="entry name" value="alpha/beta-Hydrolases"/>
    <property type="match status" value="1"/>
</dbReference>
<keyword evidence="6" id="KW-1185">Reference proteome</keyword>
<proteinExistence type="inferred from homology"/>
<dbReference type="EMBL" id="BIFT01000002">
    <property type="protein sequence ID" value="GCE29993.1"/>
    <property type="molecule type" value="Genomic_DNA"/>
</dbReference>
<evidence type="ECO:0000313" key="6">
    <source>
        <dbReference type="Proteomes" id="UP000287171"/>
    </source>
</evidence>
<evidence type="ECO:0000259" key="4">
    <source>
        <dbReference type="Pfam" id="PF08840"/>
    </source>
</evidence>
<name>A0A402BF41_9CHLR</name>
<dbReference type="Pfam" id="PF08840">
    <property type="entry name" value="BAAT_C"/>
    <property type="match status" value="1"/>
</dbReference>
<comment type="similarity">
    <text evidence="1">Belongs to the C/M/P thioester hydrolase family.</text>
</comment>
<evidence type="ECO:0000259" key="3">
    <source>
        <dbReference type="Pfam" id="PF04775"/>
    </source>
</evidence>
<dbReference type="AlphaFoldDB" id="A0A402BF41"/>
<gene>
    <name evidence="5" type="ORF">KDA_54770</name>
</gene>
<feature type="active site" description="Charge relay system" evidence="2">
    <location>
        <position position="235"/>
    </location>
</feature>
<dbReference type="InterPro" id="IPR006862">
    <property type="entry name" value="Thio_Ohase/aa_AcTrfase"/>
</dbReference>
<evidence type="ECO:0000313" key="5">
    <source>
        <dbReference type="EMBL" id="GCE29993.1"/>
    </source>
</evidence>
<protein>
    <submittedName>
        <fullName evidence="5">Acyl-CoA thioesterase</fullName>
    </submittedName>
</protein>
<feature type="active site" description="Charge relay system" evidence="2">
    <location>
        <position position="384"/>
    </location>
</feature>
<reference evidence="6" key="1">
    <citation type="submission" date="2018-12" db="EMBL/GenBank/DDBJ databases">
        <title>Tengunoibacter tsumagoiensis gen. nov., sp. nov., Dictyobacter kobayashii sp. nov., D. alpinus sp. nov., and D. joshuensis sp. nov. and description of Dictyobacteraceae fam. nov. within the order Ktedonobacterales isolated from Tengu-no-mugimeshi.</title>
        <authorList>
            <person name="Wang C.M."/>
            <person name="Zheng Y."/>
            <person name="Sakai Y."/>
            <person name="Toyoda A."/>
            <person name="Minakuchi Y."/>
            <person name="Abe K."/>
            <person name="Yokota A."/>
            <person name="Yabe S."/>
        </authorList>
    </citation>
    <scope>NUCLEOTIDE SEQUENCE [LARGE SCALE GENOMIC DNA]</scope>
    <source>
        <strain evidence="6">Uno16</strain>
    </source>
</reference>
<dbReference type="InterPro" id="IPR042490">
    <property type="entry name" value="Thio_Ohase/BAAT_N"/>
</dbReference>
<comment type="caution">
    <text evidence="5">The sequence shown here is derived from an EMBL/GenBank/DDBJ whole genome shotgun (WGS) entry which is preliminary data.</text>
</comment>
<dbReference type="GO" id="GO:0006631">
    <property type="term" value="P:fatty acid metabolic process"/>
    <property type="evidence" value="ECO:0007669"/>
    <property type="project" value="TreeGrafter"/>
</dbReference>
<dbReference type="InterPro" id="IPR014940">
    <property type="entry name" value="BAAT_C"/>
</dbReference>
<evidence type="ECO:0000256" key="1">
    <source>
        <dbReference type="ARBA" id="ARBA00006538"/>
    </source>
</evidence>
<feature type="domain" description="BAAT/Acyl-CoA thioester hydrolase C-terminal" evidence="4">
    <location>
        <begin position="206"/>
        <end position="438"/>
    </location>
</feature>
<dbReference type="PANTHER" id="PTHR10824:SF4">
    <property type="entry name" value="ACYL-COENZYME A THIOESTERASE 1-LIKE"/>
    <property type="match status" value="1"/>
</dbReference>
<evidence type="ECO:0000256" key="2">
    <source>
        <dbReference type="PIRSR" id="PIRSR016521-1"/>
    </source>
</evidence>
<organism evidence="5 6">
    <name type="scientific">Dictyobacter alpinus</name>
    <dbReference type="NCBI Taxonomy" id="2014873"/>
    <lineage>
        <taxon>Bacteria</taxon>
        <taxon>Bacillati</taxon>
        <taxon>Chloroflexota</taxon>
        <taxon>Ktedonobacteria</taxon>
        <taxon>Ktedonobacterales</taxon>
        <taxon>Dictyobacteraceae</taxon>
        <taxon>Dictyobacter</taxon>
    </lineage>
</organism>
<dbReference type="Proteomes" id="UP000287171">
    <property type="component" value="Unassembled WGS sequence"/>
</dbReference>
<dbReference type="InterPro" id="IPR029058">
    <property type="entry name" value="AB_hydrolase_fold"/>
</dbReference>
<dbReference type="Gene3D" id="2.60.40.2240">
    <property type="entry name" value="Acyl-CoA thioester hydrolase/BAAT N-terminal domain"/>
    <property type="match status" value="1"/>
</dbReference>
<dbReference type="GO" id="GO:0047617">
    <property type="term" value="F:fatty acyl-CoA hydrolase activity"/>
    <property type="evidence" value="ECO:0007669"/>
    <property type="project" value="TreeGrafter"/>
</dbReference>
<feature type="domain" description="Acyl-CoA thioester hydrolase/bile acid-CoA amino acid N-acetyltransferase" evidence="3">
    <location>
        <begin position="23"/>
        <end position="144"/>
    </location>
</feature>
<dbReference type="InterPro" id="IPR016662">
    <property type="entry name" value="Acyl-CoA_thioEstase_long-chain"/>
</dbReference>
<dbReference type="GO" id="GO:0006637">
    <property type="term" value="P:acyl-CoA metabolic process"/>
    <property type="evidence" value="ECO:0007669"/>
    <property type="project" value="InterPro"/>
</dbReference>
<dbReference type="PIRSF" id="PIRSF016521">
    <property type="entry name" value="Acyl-CoA_hydro"/>
    <property type="match status" value="1"/>
</dbReference>
<dbReference type="RefSeq" id="WP_161982442.1">
    <property type="nucleotide sequence ID" value="NZ_BIFT01000002.1"/>
</dbReference>
<dbReference type="Gene3D" id="3.40.50.1820">
    <property type="entry name" value="alpha/beta hydrolase"/>
    <property type="match status" value="1"/>
</dbReference>
<accession>A0A402BF41</accession>
<dbReference type="PANTHER" id="PTHR10824">
    <property type="entry name" value="ACYL-COENZYME A THIOESTERASE-RELATED"/>
    <property type="match status" value="1"/>
</dbReference>